<evidence type="ECO:0000313" key="7">
    <source>
        <dbReference type="EMBL" id="QUS42113.1"/>
    </source>
</evidence>
<keyword evidence="3" id="KW-0238">DNA-binding</keyword>
<sequence length="534" mass="61065">MRRLAKKKMLSPWVHPRSSIYWFRRRVPAKYLKFGMPTEIRFSLETRIWEEAVALCAEHNLRLEREWKAGLVGEKPTQMSFRQIAGLAGEFYRETIGARSEEPGKPLDIQAELSATKRRRFPPPGIPMHDGHLYGSFSEEARRFLTEKGIILVGDRLKLFLEAYVDAKSVALEELLENANGKYKKNPAADDFPAYDRPADPAHQFDVLWDDYKGDVGRALAASTVKRWLPCMESLMSFAGTRDMSRVTEKHILGWRDNLLDKSIPRKKLITPKTVRFAYIAAAQSFFGWAKRNSRLPSDPAAEVHVEVVSKKAIKMRGFRDDEAATILSAALAPMSEQMTAESRAARRWVPWLCAYTGARVNEMTQLRAMDVHTYDGIWCVHIRPEAGTVKTLRARSVPIHPHLVEQGFLEFAAQKQGETPLFYAIERQRKKDRKNPTYTSVGNKLASWVREDLEITDPTVAPNHGWRHRFKTVARKAGLDAEKRDAIQGHAPRTEGENYGEIPPDVMLPEILKLPRYEVEPGELRDGRRRKAR</sequence>
<name>A0ABX8AEC9_9BRAD</name>
<dbReference type="EMBL" id="CP036498">
    <property type="protein sequence ID" value="QUS42113.1"/>
    <property type="molecule type" value="Genomic_DNA"/>
</dbReference>
<organism evidence="7 8">
    <name type="scientific">Tardiphaga alba</name>
    <dbReference type="NCBI Taxonomy" id="340268"/>
    <lineage>
        <taxon>Bacteria</taxon>
        <taxon>Pseudomonadati</taxon>
        <taxon>Pseudomonadota</taxon>
        <taxon>Alphaproteobacteria</taxon>
        <taxon>Hyphomicrobiales</taxon>
        <taxon>Nitrobacteraceae</taxon>
        <taxon>Tardiphaga</taxon>
    </lineage>
</organism>
<dbReference type="Proteomes" id="UP000682843">
    <property type="component" value="Chromosome"/>
</dbReference>
<dbReference type="Gene3D" id="1.10.150.130">
    <property type="match status" value="1"/>
</dbReference>
<feature type="compositionally biased region" description="Basic and acidic residues" evidence="5">
    <location>
        <begin position="484"/>
        <end position="497"/>
    </location>
</feature>
<dbReference type="InterPro" id="IPR011010">
    <property type="entry name" value="DNA_brk_join_enz"/>
</dbReference>
<dbReference type="Gene3D" id="1.10.443.10">
    <property type="entry name" value="Intergrase catalytic core"/>
    <property type="match status" value="1"/>
</dbReference>
<protein>
    <submittedName>
        <fullName evidence="7">Integrase</fullName>
    </submittedName>
</protein>
<feature type="region of interest" description="Disordered" evidence="5">
    <location>
        <begin position="484"/>
        <end position="504"/>
    </location>
</feature>
<gene>
    <name evidence="7" type="ORF">RPMA_27300</name>
</gene>
<evidence type="ECO:0000259" key="6">
    <source>
        <dbReference type="Pfam" id="PF20172"/>
    </source>
</evidence>
<feature type="domain" description="DUF6538" evidence="6">
    <location>
        <begin position="16"/>
        <end position="69"/>
    </location>
</feature>
<evidence type="ECO:0000256" key="4">
    <source>
        <dbReference type="ARBA" id="ARBA00023172"/>
    </source>
</evidence>
<evidence type="ECO:0000256" key="3">
    <source>
        <dbReference type="ARBA" id="ARBA00023125"/>
    </source>
</evidence>
<keyword evidence="8" id="KW-1185">Reference proteome</keyword>
<dbReference type="InterPro" id="IPR050090">
    <property type="entry name" value="Tyrosine_recombinase_XerCD"/>
</dbReference>
<keyword evidence="4" id="KW-0233">DNA recombination</keyword>
<dbReference type="SUPFAM" id="SSF56349">
    <property type="entry name" value="DNA breaking-rejoining enzymes"/>
    <property type="match status" value="1"/>
</dbReference>
<evidence type="ECO:0000256" key="1">
    <source>
        <dbReference type="ARBA" id="ARBA00008857"/>
    </source>
</evidence>
<evidence type="ECO:0000256" key="2">
    <source>
        <dbReference type="ARBA" id="ARBA00022908"/>
    </source>
</evidence>
<dbReference type="InterPro" id="IPR013762">
    <property type="entry name" value="Integrase-like_cat_sf"/>
</dbReference>
<dbReference type="PANTHER" id="PTHR30349:SF41">
    <property type="entry name" value="INTEGRASE_RECOMBINASE PROTEIN MJ0367-RELATED"/>
    <property type="match status" value="1"/>
</dbReference>
<proteinExistence type="inferred from homology"/>
<dbReference type="InterPro" id="IPR010998">
    <property type="entry name" value="Integrase_recombinase_N"/>
</dbReference>
<comment type="similarity">
    <text evidence="1">Belongs to the 'phage' integrase family.</text>
</comment>
<reference evidence="7 8" key="1">
    <citation type="submission" date="2019-02" db="EMBL/GenBank/DDBJ databases">
        <title>Emended description of the genus Rhodopseudomonas and description of Rhodopseudomonas albus sp. nov., a non-phototrophic, heavy-metal-tolerant bacterium isolated from garden soil.</title>
        <authorList>
            <person name="Bao Z."/>
            <person name="Cao W.W."/>
            <person name="Sato Y."/>
            <person name="Nishizawa T."/>
            <person name="Zhao J."/>
            <person name="Guo Y."/>
            <person name="Ohta H."/>
        </authorList>
    </citation>
    <scope>NUCLEOTIDE SEQUENCE [LARGE SCALE GENOMIC DNA]</scope>
    <source>
        <strain evidence="7 8">SK50-23</strain>
    </source>
</reference>
<dbReference type="Pfam" id="PF20172">
    <property type="entry name" value="DUF6538"/>
    <property type="match status" value="1"/>
</dbReference>
<accession>A0ABX8AEC9</accession>
<evidence type="ECO:0000313" key="8">
    <source>
        <dbReference type="Proteomes" id="UP000682843"/>
    </source>
</evidence>
<dbReference type="PANTHER" id="PTHR30349">
    <property type="entry name" value="PHAGE INTEGRASE-RELATED"/>
    <property type="match status" value="1"/>
</dbReference>
<keyword evidence="2" id="KW-0229">DNA integration</keyword>
<evidence type="ECO:0000256" key="5">
    <source>
        <dbReference type="SAM" id="MobiDB-lite"/>
    </source>
</evidence>
<dbReference type="InterPro" id="IPR046668">
    <property type="entry name" value="DUF6538"/>
</dbReference>